<keyword evidence="1" id="KW-0812">Transmembrane</keyword>
<evidence type="ECO:0000313" key="3">
    <source>
        <dbReference type="Proteomes" id="UP000198680"/>
    </source>
</evidence>
<evidence type="ECO:0000313" key="2">
    <source>
        <dbReference type="EMBL" id="SDM54887.1"/>
    </source>
</evidence>
<reference evidence="3" key="1">
    <citation type="submission" date="2016-10" db="EMBL/GenBank/DDBJ databases">
        <authorList>
            <person name="Varghese N."/>
            <person name="Submissions S."/>
        </authorList>
    </citation>
    <scope>NUCLEOTIDE SEQUENCE [LARGE SCALE GENOMIC DNA]</scope>
    <source>
        <strain evidence="3">DSM 45419</strain>
    </source>
</reference>
<feature type="transmembrane region" description="Helical" evidence="1">
    <location>
        <begin position="21"/>
        <end position="45"/>
    </location>
</feature>
<accession>A0A1G9U4L5</accession>
<dbReference type="OrthoDB" id="8082651at2"/>
<sequence>MTAIPTAPAVRLRLGRSARRVVLLVHLTASLGWFGADVVLGVLAVTGFVSDDPARVAACYTALDVFAVPVLLTLGLTSLASGLVLGLASRWGVVRTRWVLVKLVVNLVLVALVPVLLRPRLAEVAQQVRRVDVGLVERLGRIPVDLLFPAFVSGTALLVASVLAIWKPWGPTRRR</sequence>
<organism evidence="2 3">
    <name type="scientific">Geodermatophilus siccatus</name>
    <dbReference type="NCBI Taxonomy" id="1137991"/>
    <lineage>
        <taxon>Bacteria</taxon>
        <taxon>Bacillati</taxon>
        <taxon>Actinomycetota</taxon>
        <taxon>Actinomycetes</taxon>
        <taxon>Geodermatophilales</taxon>
        <taxon>Geodermatophilaceae</taxon>
        <taxon>Geodermatophilus</taxon>
    </lineage>
</organism>
<evidence type="ECO:0000256" key="1">
    <source>
        <dbReference type="SAM" id="Phobius"/>
    </source>
</evidence>
<keyword evidence="1" id="KW-0472">Membrane</keyword>
<dbReference type="RefSeq" id="WP_091219110.1">
    <property type="nucleotide sequence ID" value="NZ_FNHE01000006.1"/>
</dbReference>
<keyword evidence="3" id="KW-1185">Reference proteome</keyword>
<keyword evidence="1" id="KW-1133">Transmembrane helix</keyword>
<evidence type="ECO:0008006" key="4">
    <source>
        <dbReference type="Google" id="ProtNLM"/>
    </source>
</evidence>
<dbReference type="STRING" id="1137991.SAMN05660642_02775"/>
<feature type="transmembrane region" description="Helical" evidence="1">
    <location>
        <begin position="146"/>
        <end position="166"/>
    </location>
</feature>
<protein>
    <recommendedName>
        <fullName evidence="4">DUF2269 domain-containing protein</fullName>
    </recommendedName>
</protein>
<dbReference type="AlphaFoldDB" id="A0A1G9U4L5"/>
<proteinExistence type="predicted"/>
<dbReference type="EMBL" id="FNHE01000006">
    <property type="protein sequence ID" value="SDM54887.1"/>
    <property type="molecule type" value="Genomic_DNA"/>
</dbReference>
<name>A0A1G9U4L5_9ACTN</name>
<feature type="transmembrane region" description="Helical" evidence="1">
    <location>
        <begin position="65"/>
        <end position="87"/>
    </location>
</feature>
<gene>
    <name evidence="2" type="ORF">SAMN05660642_02775</name>
</gene>
<dbReference type="Proteomes" id="UP000198680">
    <property type="component" value="Unassembled WGS sequence"/>
</dbReference>
<feature type="transmembrane region" description="Helical" evidence="1">
    <location>
        <begin position="99"/>
        <end position="117"/>
    </location>
</feature>